<dbReference type="GO" id="GO:0000162">
    <property type="term" value="P:L-tryptophan biosynthetic process"/>
    <property type="evidence" value="ECO:0007669"/>
    <property type="project" value="InterPro"/>
</dbReference>
<dbReference type="AlphaFoldDB" id="L7VFT2"/>
<dbReference type="SUPFAM" id="SSF52418">
    <property type="entry name" value="Nucleoside phosphorylase/phosphoribosyltransferase catalytic domain"/>
    <property type="match status" value="1"/>
</dbReference>
<dbReference type="Gene3D" id="1.20.970.10">
    <property type="entry name" value="Transferase, Pyrimidine Nucleoside Phosphorylase, Chain C"/>
    <property type="match status" value="1"/>
</dbReference>
<dbReference type="KEGG" id="udi:ASNER_008"/>
<dbReference type="STRING" id="1133592.ASNER_008"/>
<evidence type="ECO:0000259" key="3">
    <source>
        <dbReference type="Pfam" id="PF00591"/>
    </source>
</evidence>
<protein>
    <submittedName>
        <fullName evidence="4">Anthranilate phosphoribosyltransferase</fullName>
    </submittedName>
</protein>
<evidence type="ECO:0000256" key="1">
    <source>
        <dbReference type="ARBA" id="ARBA00022676"/>
    </source>
</evidence>
<keyword evidence="1 4" id="KW-0328">Glycosyltransferase</keyword>
<dbReference type="EMBL" id="CP003263">
    <property type="protein sequence ID" value="AGC66800.1"/>
    <property type="molecule type" value="Genomic_DNA"/>
</dbReference>
<dbReference type="Proteomes" id="UP000011174">
    <property type="component" value="Chromosome"/>
</dbReference>
<keyword evidence="5" id="KW-1185">Reference proteome</keyword>
<dbReference type="PATRIC" id="fig|1133592.3.peg.8"/>
<dbReference type="InterPro" id="IPR005940">
    <property type="entry name" value="Anthranilate_Pribosyl_Tfrase"/>
</dbReference>
<evidence type="ECO:0000313" key="4">
    <source>
        <dbReference type="EMBL" id="AGC66800.1"/>
    </source>
</evidence>
<dbReference type="PANTHER" id="PTHR43285">
    <property type="entry name" value="ANTHRANILATE PHOSPHORIBOSYLTRANSFERASE"/>
    <property type="match status" value="1"/>
</dbReference>
<keyword evidence="2 4" id="KW-0808">Transferase</keyword>
<accession>L7VFT2</accession>
<dbReference type="InterPro" id="IPR000312">
    <property type="entry name" value="Glycosyl_Trfase_fam3"/>
</dbReference>
<name>L7VFT2_9FLAO</name>
<organism evidence="4 5">
    <name type="scientific">Candidatus Uzinura diaspidicola str. ASNER</name>
    <dbReference type="NCBI Taxonomy" id="1133592"/>
    <lineage>
        <taxon>Bacteria</taxon>
        <taxon>Pseudomonadati</taxon>
        <taxon>Bacteroidota</taxon>
        <taxon>Flavobacteriia</taxon>
        <taxon>Flavobacteriales</taxon>
        <taxon>Candidatus Uzinura</taxon>
    </lineage>
</organism>
<dbReference type="PANTHER" id="PTHR43285:SF2">
    <property type="entry name" value="ANTHRANILATE PHOSPHORIBOSYLTRANSFERASE"/>
    <property type="match status" value="1"/>
</dbReference>
<dbReference type="SUPFAM" id="SSF47648">
    <property type="entry name" value="Nucleoside phosphorylase/phosphoribosyltransferase N-terminal domain"/>
    <property type="match status" value="1"/>
</dbReference>
<feature type="domain" description="Glycosyl transferase family 3" evidence="3">
    <location>
        <begin position="73"/>
        <end position="316"/>
    </location>
</feature>
<dbReference type="InterPro" id="IPR036320">
    <property type="entry name" value="Glycosyl_Trfase_fam3_N_dom_sf"/>
</dbReference>
<proteinExistence type="predicted"/>
<gene>
    <name evidence="4" type="primary">trpD</name>
    <name evidence="4" type="ORF">ASNER_008</name>
</gene>
<dbReference type="OrthoDB" id="9806430at2"/>
<evidence type="ECO:0000256" key="2">
    <source>
        <dbReference type="ARBA" id="ARBA00022679"/>
    </source>
</evidence>
<dbReference type="InterPro" id="IPR035902">
    <property type="entry name" value="Nuc_phospho_transferase"/>
</dbReference>
<reference evidence="4 5" key="1">
    <citation type="journal article" date="2013" name="Environ. Microbiol.">
        <title>The nutrient supplying capabilities of Uzinura, an endosymbiont of armoured scale insects.</title>
        <authorList>
            <person name="Sabree Z.L."/>
            <person name="Huang C.Y."/>
            <person name="Okusu A."/>
            <person name="Moran N.A."/>
            <person name="Normark B.B."/>
        </authorList>
    </citation>
    <scope>NUCLEOTIDE SEQUENCE [LARGE SCALE GENOMIC DNA]</scope>
    <source>
        <strain evidence="4 5">ASNER</strain>
    </source>
</reference>
<evidence type="ECO:0000313" key="5">
    <source>
        <dbReference type="Proteomes" id="UP000011174"/>
    </source>
</evidence>
<dbReference type="Pfam" id="PF00591">
    <property type="entry name" value="Glycos_transf_3"/>
    <property type="match status" value="1"/>
</dbReference>
<dbReference type="NCBIfam" id="TIGR01245">
    <property type="entry name" value="trpD"/>
    <property type="match status" value="1"/>
</dbReference>
<sequence length="326" mass="36269">MKKILTYLFEQNILSLELAKSLLFDISIGKFNTSQIAALTSIYNMRPSSINEIEGLRQALLYLGLKINLNDFNAIDIVGTGGDKNTFNISTLASFVVAGAGEKVIKHGNYASSSRTGSSNILEILGYKFTTDVNSLKNLLEKAGICFLHAPLFYPSIKQIASIRKNIGTKTILNILGPLLNPSDNQYQLLGVNNMEIARFYYYFLQKQKKYSIIHSLDGYDEISLTGPFKCYTQHGESNYFPQTLGCLVVEPKDIKGGKSTEENKNIFLNIISGNGTKPQNEVVIVNAAFALALINKEDWIYNYTRAKESLESGKAKKALKKFLDN</sequence>
<dbReference type="GO" id="GO:0005829">
    <property type="term" value="C:cytosol"/>
    <property type="evidence" value="ECO:0007669"/>
    <property type="project" value="TreeGrafter"/>
</dbReference>
<dbReference type="Gene3D" id="3.40.1030.10">
    <property type="entry name" value="Nucleoside phosphorylase/phosphoribosyltransferase catalytic domain"/>
    <property type="match status" value="1"/>
</dbReference>
<dbReference type="GO" id="GO:0004048">
    <property type="term" value="F:anthranilate phosphoribosyltransferase activity"/>
    <property type="evidence" value="ECO:0007669"/>
    <property type="project" value="InterPro"/>
</dbReference>
<dbReference type="HOGENOM" id="CLU_034315_3_1_10"/>